<feature type="transmembrane region" description="Helical" evidence="12">
    <location>
        <begin position="437"/>
        <end position="460"/>
    </location>
</feature>
<dbReference type="SUPFAM" id="SSF51261">
    <property type="entry name" value="Duplicated hybrid motif"/>
    <property type="match status" value="1"/>
</dbReference>
<dbReference type="FunFam" id="3.30.1360.60:FF:000001">
    <property type="entry name" value="PTS system glucose-specific IIBC component PtsG"/>
    <property type="match status" value="1"/>
</dbReference>
<dbReference type="PROSITE" id="PS01035">
    <property type="entry name" value="PTS_EIIB_TYPE_1_CYS"/>
    <property type="match status" value="1"/>
</dbReference>
<dbReference type="GO" id="GO:0009401">
    <property type="term" value="P:phosphoenolpyruvate-dependent sugar phosphotransferase system"/>
    <property type="evidence" value="ECO:0007669"/>
    <property type="project" value="UniProtKB-KW"/>
</dbReference>
<dbReference type="Pfam" id="PF02378">
    <property type="entry name" value="PTS_EIIC"/>
    <property type="match status" value="1"/>
</dbReference>
<protein>
    <submittedName>
        <fullName evidence="16">PTS transporter subunit EIIC</fullName>
    </submittedName>
</protein>
<comment type="caution">
    <text evidence="16">The sequence shown here is derived from an EMBL/GenBank/DDBJ whole genome shotgun (WGS) entry which is preliminary data.</text>
</comment>
<feature type="transmembrane region" description="Helical" evidence="12">
    <location>
        <begin position="217"/>
        <end position="238"/>
    </location>
</feature>
<feature type="transmembrane region" description="Helical" evidence="12">
    <location>
        <begin position="397"/>
        <end position="417"/>
    </location>
</feature>
<evidence type="ECO:0000256" key="3">
    <source>
        <dbReference type="ARBA" id="ARBA00022475"/>
    </source>
</evidence>
<dbReference type="InterPro" id="IPR011055">
    <property type="entry name" value="Dup_hybrid_motif"/>
</dbReference>
<evidence type="ECO:0000256" key="12">
    <source>
        <dbReference type="SAM" id="Phobius"/>
    </source>
</evidence>
<evidence type="ECO:0000259" key="15">
    <source>
        <dbReference type="PROSITE" id="PS51103"/>
    </source>
</evidence>
<evidence type="ECO:0000256" key="2">
    <source>
        <dbReference type="ARBA" id="ARBA00022448"/>
    </source>
</evidence>
<dbReference type="InterPro" id="IPR036878">
    <property type="entry name" value="Glu_permease_IIB"/>
</dbReference>
<reference evidence="16 17" key="1">
    <citation type="submission" date="2020-04" db="EMBL/GenBank/DDBJ databases">
        <title>MicrobeNet Type strains.</title>
        <authorList>
            <person name="Nicholson A.C."/>
        </authorList>
    </citation>
    <scope>NUCLEOTIDE SEQUENCE [LARGE SCALE GENOMIC DNA]</scope>
    <source>
        <strain evidence="16 17">ATCC BAA-788</strain>
    </source>
</reference>
<keyword evidence="2" id="KW-0813">Transport</keyword>
<dbReference type="InterPro" id="IPR001127">
    <property type="entry name" value="PTS_EIIA_1_perm"/>
</dbReference>
<evidence type="ECO:0000313" key="17">
    <source>
        <dbReference type="Proteomes" id="UP000581206"/>
    </source>
</evidence>
<evidence type="ECO:0000256" key="1">
    <source>
        <dbReference type="ARBA" id="ARBA00004651"/>
    </source>
</evidence>
<keyword evidence="4" id="KW-0762">Sugar transport</keyword>
<dbReference type="NCBIfam" id="TIGR01995">
    <property type="entry name" value="PTS-II-ABC-beta"/>
    <property type="match status" value="1"/>
</dbReference>
<dbReference type="RefSeq" id="WP_168630418.1">
    <property type="nucleotide sequence ID" value="NZ_BONL01000018.1"/>
</dbReference>
<keyword evidence="7 12" id="KW-0812">Transmembrane</keyword>
<dbReference type="AlphaFoldDB" id="A0A7X6KWJ1"/>
<feature type="domain" description="PTS EIIB type-1" evidence="14">
    <location>
        <begin position="8"/>
        <end position="90"/>
    </location>
</feature>
<dbReference type="CDD" id="cd00212">
    <property type="entry name" value="PTS_IIB_glc"/>
    <property type="match status" value="1"/>
</dbReference>
<feature type="transmembrane region" description="Helical" evidence="12">
    <location>
        <begin position="258"/>
        <end position="280"/>
    </location>
</feature>
<dbReference type="EMBL" id="JAAXOX010000005">
    <property type="protein sequence ID" value="NKY23284.1"/>
    <property type="molecule type" value="Genomic_DNA"/>
</dbReference>
<name>A0A7X6KWJ1_9CELL</name>
<feature type="transmembrane region" description="Helical" evidence="12">
    <location>
        <begin position="300"/>
        <end position="323"/>
    </location>
</feature>
<dbReference type="SUPFAM" id="SSF55604">
    <property type="entry name" value="Glucose permease domain IIB"/>
    <property type="match status" value="1"/>
</dbReference>
<dbReference type="InterPro" id="IPR013013">
    <property type="entry name" value="PTS_EIIC_1"/>
</dbReference>
<dbReference type="GO" id="GO:0015771">
    <property type="term" value="P:trehalose transport"/>
    <property type="evidence" value="ECO:0007669"/>
    <property type="project" value="TreeGrafter"/>
</dbReference>
<dbReference type="InterPro" id="IPR011297">
    <property type="entry name" value="PTS_IIABC_b_glu"/>
</dbReference>
<feature type="transmembrane region" description="Helical" evidence="12">
    <location>
        <begin position="151"/>
        <end position="172"/>
    </location>
</feature>
<dbReference type="GO" id="GO:0016301">
    <property type="term" value="F:kinase activity"/>
    <property type="evidence" value="ECO:0007669"/>
    <property type="project" value="UniProtKB-KW"/>
</dbReference>
<proteinExistence type="predicted"/>
<feature type="transmembrane region" description="Helical" evidence="12">
    <location>
        <begin position="370"/>
        <end position="390"/>
    </location>
</feature>
<evidence type="ECO:0000256" key="9">
    <source>
        <dbReference type="ARBA" id="ARBA00022989"/>
    </source>
</evidence>
<dbReference type="InterPro" id="IPR018113">
    <property type="entry name" value="PTrfase_EIIB_Cys"/>
</dbReference>
<dbReference type="Gene3D" id="3.30.1360.60">
    <property type="entry name" value="Glucose permease domain IIB"/>
    <property type="match status" value="1"/>
</dbReference>
<dbReference type="Proteomes" id="UP000581206">
    <property type="component" value="Unassembled WGS sequence"/>
</dbReference>
<feature type="domain" description="PTS EIIA type-1" evidence="13">
    <location>
        <begin position="515"/>
        <end position="617"/>
    </location>
</feature>
<feature type="active site" description="Phosphocysteine intermediate; for EIIB activity" evidence="11">
    <location>
        <position position="30"/>
    </location>
</feature>
<dbReference type="PROSITE" id="PS51103">
    <property type="entry name" value="PTS_EIIC_TYPE_1"/>
    <property type="match status" value="1"/>
</dbReference>
<dbReference type="PROSITE" id="PS51098">
    <property type="entry name" value="PTS_EIIB_TYPE_1"/>
    <property type="match status" value="1"/>
</dbReference>
<dbReference type="InterPro" id="IPR003352">
    <property type="entry name" value="PTS_EIIC"/>
</dbReference>
<dbReference type="PROSITE" id="PS00371">
    <property type="entry name" value="PTS_EIIA_TYPE_1_HIS"/>
    <property type="match status" value="1"/>
</dbReference>
<keyword evidence="17" id="KW-1185">Reference proteome</keyword>
<dbReference type="InterPro" id="IPR001996">
    <property type="entry name" value="PTS_IIB_1"/>
</dbReference>
<dbReference type="Gene3D" id="2.70.70.10">
    <property type="entry name" value="Glucose Permease (Domain IIA)"/>
    <property type="match status" value="1"/>
</dbReference>
<feature type="transmembrane region" description="Helical" evidence="12">
    <location>
        <begin position="335"/>
        <end position="358"/>
    </location>
</feature>
<evidence type="ECO:0000256" key="11">
    <source>
        <dbReference type="PROSITE-ProRule" id="PRU00421"/>
    </source>
</evidence>
<dbReference type="PROSITE" id="PS51093">
    <property type="entry name" value="PTS_EIIA_TYPE_1"/>
    <property type="match status" value="1"/>
</dbReference>
<keyword evidence="8" id="KW-0418">Kinase</keyword>
<dbReference type="GO" id="GO:0005886">
    <property type="term" value="C:plasma membrane"/>
    <property type="evidence" value="ECO:0007669"/>
    <property type="project" value="UniProtKB-SubCell"/>
</dbReference>
<sequence length="643" mass="65696">MASASKYQTIAEDVLRGVGGKENVASVVHCATRLRFKLRDRDKANKETVEATPGVITVMESGGQFQVVIGNTVGRVHEALGELGVNIGDGGGGDDGDAASSGNFMARAIDLITSIFTPFLWVLAGTGLLKALLSLAAKISPEFATSGTYNIWYAAADACFQFLPIFIAITTARKFKGNIYTAVAIAGALVYTATIGLGDLGGLTLQAYDAAEGLDFFGIPVVMVSYLSAVIPTILAVYAQCKLERLLGRIIPDSLKNFLMPMIVLAVIVPVTFLAIGPVSDLVSTAIADGIGWLWDTVPWLGGALLGAFWQVFVIFGVHWGFVPIMTQELVDPGYSYLTAALFPAVLAQVGAVVAVMIRTRNKALRQVAGPAAISGFLAGITEPAIYGVTLRLKKPFIYACIGGAVGGAIAAGGKAATDVFAMPGAITITATLNHGFLSAVIGTLVAIGIAFVLTLVLGFKDIPETAETTPAAPAAKSPYTPATGGGTATLTETQVVEVTAPVNGTVVPLAEVSDQVFASGALGKGVGIVPAGGTVVSPVSGTVVSVLPHAYGLLSDDGVEVLVHIGINTVGLEGKGFTPAVQQGSQVLPGTLLATVDLDTVRAAGLDTTTIVLVTNADAYADVVPAPAGATTSGAPLLTVVG</sequence>
<keyword evidence="3" id="KW-1003">Cell membrane</keyword>
<evidence type="ECO:0000256" key="5">
    <source>
        <dbReference type="ARBA" id="ARBA00022679"/>
    </source>
</evidence>
<evidence type="ECO:0000259" key="13">
    <source>
        <dbReference type="PROSITE" id="PS51093"/>
    </source>
</evidence>
<dbReference type="Pfam" id="PF00367">
    <property type="entry name" value="PTS_EIIB"/>
    <property type="match status" value="1"/>
</dbReference>
<feature type="domain" description="PTS EIIC type-1" evidence="15">
    <location>
        <begin position="110"/>
        <end position="474"/>
    </location>
</feature>
<evidence type="ECO:0000256" key="7">
    <source>
        <dbReference type="ARBA" id="ARBA00022692"/>
    </source>
</evidence>
<dbReference type="PANTHER" id="PTHR30175:SF1">
    <property type="entry name" value="PTS SYSTEM ARBUTIN-, CELLOBIOSE-, AND SALICIN-SPECIFIC EIIBC COMPONENT-RELATED"/>
    <property type="match status" value="1"/>
</dbReference>
<feature type="transmembrane region" description="Helical" evidence="12">
    <location>
        <begin position="115"/>
        <end position="139"/>
    </location>
</feature>
<evidence type="ECO:0000256" key="6">
    <source>
        <dbReference type="ARBA" id="ARBA00022683"/>
    </source>
</evidence>
<keyword evidence="5" id="KW-0808">Transferase</keyword>
<dbReference type="Pfam" id="PF00358">
    <property type="entry name" value="PTS_EIIA_1"/>
    <property type="match status" value="1"/>
</dbReference>
<keyword evidence="9 12" id="KW-1133">Transmembrane helix</keyword>
<feature type="transmembrane region" description="Helical" evidence="12">
    <location>
        <begin position="179"/>
        <end position="197"/>
    </location>
</feature>
<comment type="subcellular location">
    <subcellularLocation>
        <location evidence="1">Cell membrane</location>
        <topology evidence="1">Multi-pass membrane protein</topology>
    </subcellularLocation>
</comment>
<evidence type="ECO:0000313" key="16">
    <source>
        <dbReference type="EMBL" id="NKY23284.1"/>
    </source>
</evidence>
<dbReference type="PANTHER" id="PTHR30175">
    <property type="entry name" value="PHOSPHOTRANSFERASE SYSTEM TRANSPORT PROTEIN"/>
    <property type="match status" value="1"/>
</dbReference>
<gene>
    <name evidence="16" type="ORF">HGA03_11485</name>
</gene>
<evidence type="ECO:0000256" key="8">
    <source>
        <dbReference type="ARBA" id="ARBA00022777"/>
    </source>
</evidence>
<dbReference type="InterPro" id="IPR050558">
    <property type="entry name" value="PTS_Sugar-Specific_Components"/>
</dbReference>
<keyword evidence="10 12" id="KW-0472">Membrane</keyword>
<accession>A0A7X6KWJ1</accession>
<dbReference type="GO" id="GO:0008982">
    <property type="term" value="F:protein-N(PI)-phosphohistidine-sugar phosphotransferase activity"/>
    <property type="evidence" value="ECO:0007669"/>
    <property type="project" value="InterPro"/>
</dbReference>
<dbReference type="GO" id="GO:0090589">
    <property type="term" value="F:protein-phosphocysteine-trehalose phosphotransferase system transporter activity"/>
    <property type="evidence" value="ECO:0007669"/>
    <property type="project" value="TreeGrafter"/>
</dbReference>
<dbReference type="NCBIfam" id="TIGR00830">
    <property type="entry name" value="PTBA"/>
    <property type="match status" value="1"/>
</dbReference>
<evidence type="ECO:0000259" key="14">
    <source>
        <dbReference type="PROSITE" id="PS51098"/>
    </source>
</evidence>
<evidence type="ECO:0000256" key="4">
    <source>
        <dbReference type="ARBA" id="ARBA00022597"/>
    </source>
</evidence>
<organism evidence="16 17">
    <name type="scientific">Cellulomonas denverensis</name>
    <dbReference type="NCBI Taxonomy" id="264297"/>
    <lineage>
        <taxon>Bacteria</taxon>
        <taxon>Bacillati</taxon>
        <taxon>Actinomycetota</taxon>
        <taxon>Actinomycetes</taxon>
        <taxon>Micrococcales</taxon>
        <taxon>Cellulomonadaceae</taxon>
        <taxon>Cellulomonas</taxon>
    </lineage>
</organism>
<evidence type="ECO:0000256" key="10">
    <source>
        <dbReference type="ARBA" id="ARBA00023136"/>
    </source>
</evidence>
<keyword evidence="6" id="KW-0598">Phosphotransferase system</keyword>